<keyword evidence="10" id="KW-1185">Reference proteome</keyword>
<reference evidence="9 10" key="1">
    <citation type="submission" date="2022-03" db="EMBL/GenBank/DDBJ databases">
        <authorList>
            <person name="Macdonald S."/>
            <person name="Ahmed S."/>
            <person name="Newling K."/>
        </authorList>
    </citation>
    <scope>NUCLEOTIDE SEQUENCE [LARGE SCALE GENOMIC DNA]</scope>
</reference>
<feature type="signal peptide" evidence="8">
    <location>
        <begin position="1"/>
        <end position="27"/>
    </location>
</feature>
<evidence type="ECO:0000256" key="1">
    <source>
        <dbReference type="ARBA" id="ARBA00004613"/>
    </source>
</evidence>
<keyword evidence="6" id="KW-1015">Disulfide bond</keyword>
<dbReference type="AlphaFoldDB" id="A0ABC8LT91"/>
<comment type="similarity">
    <text evidence="2">Belongs to the plant rapid alkalinization factor (RALF) family.</text>
</comment>
<dbReference type="EMBL" id="CAKOAT010719599">
    <property type="protein sequence ID" value="CAH8386817.1"/>
    <property type="molecule type" value="Genomic_DNA"/>
</dbReference>
<accession>A0ABC8LT91</accession>
<evidence type="ECO:0000256" key="3">
    <source>
        <dbReference type="ARBA" id="ARBA00022525"/>
    </source>
</evidence>
<dbReference type="PANTHER" id="PTHR34270">
    <property type="entry name" value="PROTEIN RALF-LIKE 15-RELATED"/>
    <property type="match status" value="1"/>
</dbReference>
<proteinExistence type="inferred from homology"/>
<dbReference type="InterPro" id="IPR008801">
    <property type="entry name" value="RALF"/>
</dbReference>
<evidence type="ECO:0000256" key="6">
    <source>
        <dbReference type="ARBA" id="ARBA00023157"/>
    </source>
</evidence>
<sequence length="69" mass="7213">MFISKKTIVLSLALVAVMCIVMSTTEATTISNGAMKGDEKGCTAGNCKEGEANPYKRGCEPGLRCRGGI</sequence>
<organism evidence="9 10">
    <name type="scientific">Eruca vesicaria subsp. sativa</name>
    <name type="common">Garden rocket</name>
    <name type="synonym">Eruca sativa</name>
    <dbReference type="NCBI Taxonomy" id="29727"/>
    <lineage>
        <taxon>Eukaryota</taxon>
        <taxon>Viridiplantae</taxon>
        <taxon>Streptophyta</taxon>
        <taxon>Embryophyta</taxon>
        <taxon>Tracheophyta</taxon>
        <taxon>Spermatophyta</taxon>
        <taxon>Magnoliopsida</taxon>
        <taxon>eudicotyledons</taxon>
        <taxon>Gunneridae</taxon>
        <taxon>Pentapetalae</taxon>
        <taxon>rosids</taxon>
        <taxon>malvids</taxon>
        <taxon>Brassicales</taxon>
        <taxon>Brassicaceae</taxon>
        <taxon>Brassiceae</taxon>
        <taxon>Eruca</taxon>
    </lineage>
</organism>
<keyword evidence="5 8" id="KW-0732">Signal</keyword>
<dbReference type="PANTHER" id="PTHR34270:SF3">
    <property type="entry name" value="PROTEIN RALF-LIKE 16-RELATED"/>
    <property type="match status" value="1"/>
</dbReference>
<evidence type="ECO:0000313" key="10">
    <source>
        <dbReference type="Proteomes" id="UP001642260"/>
    </source>
</evidence>
<gene>
    <name evidence="9" type="ORF">ERUC_LOCUS39300</name>
</gene>
<comment type="subcellular location">
    <subcellularLocation>
        <location evidence="1">Secreted</location>
    </subcellularLocation>
</comment>
<comment type="function">
    <text evidence="7">Cell signaling peptide that may regulate plant stress, growth, and development. Mediates a rapid alkalinization of extracellular space by mediating a transient increase in the cytoplasmic Ca(2+) concentration leading to a calcium-dependent signaling events through a cell surface receptor and a concomitant activation of some intracellular mitogen-activated protein kinases.</text>
</comment>
<evidence type="ECO:0000256" key="7">
    <source>
        <dbReference type="ARBA" id="ARBA00037228"/>
    </source>
</evidence>
<evidence type="ECO:0000256" key="4">
    <source>
        <dbReference type="ARBA" id="ARBA00022702"/>
    </source>
</evidence>
<comment type="caution">
    <text evidence="9">The sequence shown here is derived from an EMBL/GenBank/DDBJ whole genome shotgun (WGS) entry which is preliminary data.</text>
</comment>
<protein>
    <submittedName>
        <fullName evidence="9">Uncharacterized protein</fullName>
    </submittedName>
</protein>
<evidence type="ECO:0000313" key="9">
    <source>
        <dbReference type="EMBL" id="CAH8386817.1"/>
    </source>
</evidence>
<name>A0ABC8LT91_ERUVS</name>
<dbReference type="GO" id="GO:0005576">
    <property type="term" value="C:extracellular region"/>
    <property type="evidence" value="ECO:0007669"/>
    <property type="project" value="UniProtKB-SubCell"/>
</dbReference>
<evidence type="ECO:0000256" key="8">
    <source>
        <dbReference type="SAM" id="SignalP"/>
    </source>
</evidence>
<evidence type="ECO:0000256" key="5">
    <source>
        <dbReference type="ARBA" id="ARBA00022729"/>
    </source>
</evidence>
<dbReference type="Proteomes" id="UP001642260">
    <property type="component" value="Unassembled WGS sequence"/>
</dbReference>
<dbReference type="GO" id="GO:0005179">
    <property type="term" value="F:hormone activity"/>
    <property type="evidence" value="ECO:0007669"/>
    <property type="project" value="UniProtKB-KW"/>
</dbReference>
<keyword evidence="4" id="KW-0372">Hormone</keyword>
<feature type="chain" id="PRO_5044825719" evidence="8">
    <location>
        <begin position="28"/>
        <end position="69"/>
    </location>
</feature>
<evidence type="ECO:0000256" key="2">
    <source>
        <dbReference type="ARBA" id="ARBA00009178"/>
    </source>
</evidence>
<dbReference type="GO" id="GO:0040008">
    <property type="term" value="P:regulation of growth"/>
    <property type="evidence" value="ECO:0007669"/>
    <property type="project" value="UniProtKB-ARBA"/>
</dbReference>
<dbReference type="Pfam" id="PF05498">
    <property type="entry name" value="RALF"/>
    <property type="match status" value="1"/>
</dbReference>
<keyword evidence="3" id="KW-0964">Secreted</keyword>